<accession>L7LX89</accession>
<dbReference type="EMBL" id="GACK01008609">
    <property type="protein sequence ID" value="JAA56425.1"/>
    <property type="molecule type" value="mRNA"/>
</dbReference>
<evidence type="ECO:0000259" key="1">
    <source>
        <dbReference type="PROSITE" id="PS50879"/>
    </source>
</evidence>
<reference evidence="2" key="1">
    <citation type="submission" date="2012-11" db="EMBL/GenBank/DDBJ databases">
        <authorList>
            <person name="Lucero-Rivera Y.E."/>
            <person name="Tovar-Ramirez D."/>
        </authorList>
    </citation>
    <scope>NUCLEOTIDE SEQUENCE</scope>
    <source>
        <tissue evidence="2">Salivary gland</tissue>
    </source>
</reference>
<dbReference type="SUPFAM" id="SSF53098">
    <property type="entry name" value="Ribonuclease H-like"/>
    <property type="match status" value="1"/>
</dbReference>
<protein>
    <submittedName>
        <fullName evidence="2">Putative tick transposon</fullName>
    </submittedName>
</protein>
<dbReference type="PROSITE" id="PS50879">
    <property type="entry name" value="RNASE_H_1"/>
    <property type="match status" value="1"/>
</dbReference>
<dbReference type="InterPro" id="IPR002156">
    <property type="entry name" value="RNaseH_domain"/>
</dbReference>
<feature type="domain" description="RNase H type-1" evidence="1">
    <location>
        <begin position="162"/>
        <end position="294"/>
    </location>
</feature>
<dbReference type="CDD" id="cd09276">
    <property type="entry name" value="Rnase_HI_RT_non_LTR"/>
    <property type="match status" value="1"/>
</dbReference>
<evidence type="ECO:0000313" key="2">
    <source>
        <dbReference type="EMBL" id="JAA56425.1"/>
    </source>
</evidence>
<dbReference type="InterPro" id="IPR012337">
    <property type="entry name" value="RNaseH-like_sf"/>
</dbReference>
<dbReference type="InterPro" id="IPR036397">
    <property type="entry name" value="RNaseH_sf"/>
</dbReference>
<sequence length="455" mass="50610">MLQLHQALFIGLLRYSSPVLSKTCMSNIRALQSVQAQSLRVCLGLPRSTSTAGTVILARDYPVTTYITTDALRAHIRHTSRMVSSHLPYLPEKRPQASFSNVVSSHRALLPSGFTPSARSPSALWCLHQPEVRLSIPGIRKKKNLSTLALKQAALDCLHTFYADRIHVYTDGSTTQTSSTGATVIPSRHIHLTYKLCHVSTSTGSELAALRGAVNHIKEQPANRWAVFCDSKAALQCLSSALRRGSYEQLVWEIREMLHNVTEQGHDVVFQWLPSHCGISGNDLADEAAREAHGETSLVSIPLSRIDAARYLSKLAQNMTLQMWRTSQFTDQRLYSLDPSLRLRLLPGLSREEDTVLCRLRLGVAFTNAYSFKIEMADNAECNDCAVAETIEHILCNCPTYSDERLHLRTALDHLDGSAFTVAKILGPWGSPSQFRKATKALLRFLKDTGLIHRL</sequence>
<dbReference type="AlphaFoldDB" id="L7LX89"/>
<dbReference type="Pfam" id="PF00075">
    <property type="entry name" value="RNase_H"/>
    <property type="match status" value="1"/>
</dbReference>
<organism evidence="2">
    <name type="scientific">Rhipicephalus pulchellus</name>
    <name type="common">Yellow backed tick</name>
    <name type="synonym">Dermacentor pulchellus</name>
    <dbReference type="NCBI Taxonomy" id="72859"/>
    <lineage>
        <taxon>Eukaryota</taxon>
        <taxon>Metazoa</taxon>
        <taxon>Ecdysozoa</taxon>
        <taxon>Arthropoda</taxon>
        <taxon>Chelicerata</taxon>
        <taxon>Arachnida</taxon>
        <taxon>Acari</taxon>
        <taxon>Parasitiformes</taxon>
        <taxon>Ixodida</taxon>
        <taxon>Ixodoidea</taxon>
        <taxon>Ixodidae</taxon>
        <taxon>Rhipicephalinae</taxon>
        <taxon>Rhipicephalus</taxon>
        <taxon>Rhipicephalus</taxon>
    </lineage>
</organism>
<name>L7LX89_RHIPC</name>
<dbReference type="GO" id="GO:0003676">
    <property type="term" value="F:nucleic acid binding"/>
    <property type="evidence" value="ECO:0007669"/>
    <property type="project" value="InterPro"/>
</dbReference>
<reference evidence="2" key="2">
    <citation type="journal article" date="2015" name="J. Proteomics">
        <title>Sexual differences in the sialomes of the zebra tick, Rhipicephalus pulchellus.</title>
        <authorList>
            <person name="Tan A.W."/>
            <person name="Francischetti I.M."/>
            <person name="Slovak M."/>
            <person name="Kini R.M."/>
            <person name="Ribeiro J.M."/>
        </authorList>
    </citation>
    <scope>NUCLEOTIDE SEQUENCE</scope>
    <source>
        <tissue evidence="2">Salivary gland</tissue>
    </source>
</reference>
<proteinExistence type="evidence at transcript level"/>
<dbReference type="GO" id="GO:0004523">
    <property type="term" value="F:RNA-DNA hybrid ribonuclease activity"/>
    <property type="evidence" value="ECO:0007669"/>
    <property type="project" value="InterPro"/>
</dbReference>
<dbReference type="Gene3D" id="3.30.420.10">
    <property type="entry name" value="Ribonuclease H-like superfamily/Ribonuclease H"/>
    <property type="match status" value="1"/>
</dbReference>